<reference evidence="1" key="1">
    <citation type="submission" date="2021-02" db="EMBL/GenBank/DDBJ databases">
        <authorList>
            <person name="Nowell W R."/>
        </authorList>
    </citation>
    <scope>NUCLEOTIDE SEQUENCE</scope>
</reference>
<organism evidence="1 2">
    <name type="scientific">Rotaria magnacalcarata</name>
    <dbReference type="NCBI Taxonomy" id="392030"/>
    <lineage>
        <taxon>Eukaryota</taxon>
        <taxon>Metazoa</taxon>
        <taxon>Spiralia</taxon>
        <taxon>Gnathifera</taxon>
        <taxon>Rotifera</taxon>
        <taxon>Eurotatoria</taxon>
        <taxon>Bdelloidea</taxon>
        <taxon>Philodinida</taxon>
        <taxon>Philodinidae</taxon>
        <taxon>Rotaria</taxon>
    </lineage>
</organism>
<evidence type="ECO:0000313" key="2">
    <source>
        <dbReference type="Proteomes" id="UP000663855"/>
    </source>
</evidence>
<evidence type="ECO:0008006" key="3">
    <source>
        <dbReference type="Google" id="ProtNLM"/>
    </source>
</evidence>
<comment type="caution">
    <text evidence="1">The sequence shown here is derived from an EMBL/GenBank/DDBJ whole genome shotgun (WGS) entry which is preliminary data.</text>
</comment>
<accession>A0A815IS01</accession>
<dbReference type="Proteomes" id="UP000663855">
    <property type="component" value="Unassembled WGS sequence"/>
</dbReference>
<sequence length="211" mass="23329">MRFFNIDASTTSIIIDSTETSSTAPITIDSTEISATTTTATTTTTTTTTATLLTTPKHTFTTLDCNNTEDYCECPNDFIGSSCEIQSVDVCSKHENDTYGSLFFITFGSDSDQFSSKTASDFNFTTNLKRESWSNFKSGAYAFVNSVPSSLTVLWHNAAKDHTTNDTDGYMYLADMGNVNDTLFNYKIQNLCVGVDYEFSAYLTTVDDFKR</sequence>
<name>A0A815IS01_9BILA</name>
<dbReference type="EMBL" id="CAJNOV010009528">
    <property type="protein sequence ID" value="CAF1369666.1"/>
    <property type="molecule type" value="Genomic_DNA"/>
</dbReference>
<proteinExistence type="predicted"/>
<evidence type="ECO:0000313" key="1">
    <source>
        <dbReference type="EMBL" id="CAF1369666.1"/>
    </source>
</evidence>
<dbReference type="AlphaFoldDB" id="A0A815IS01"/>
<gene>
    <name evidence="1" type="ORF">CJN711_LOCUS20374</name>
</gene>
<protein>
    <recommendedName>
        <fullName evidence="3">EGF-like domain-containing protein</fullName>
    </recommendedName>
</protein>